<dbReference type="EC" id="3.1.3.16" evidence="1"/>
<comment type="similarity">
    <text evidence="1">Belongs to the PPP phosphatase family.</text>
</comment>
<accession>A0AAN5CYG6</accession>
<organism evidence="3 4">
    <name type="scientific">Pristionchus mayeri</name>
    <dbReference type="NCBI Taxonomy" id="1317129"/>
    <lineage>
        <taxon>Eukaryota</taxon>
        <taxon>Metazoa</taxon>
        <taxon>Ecdysozoa</taxon>
        <taxon>Nematoda</taxon>
        <taxon>Chromadorea</taxon>
        <taxon>Rhabditida</taxon>
        <taxon>Rhabditina</taxon>
        <taxon>Diplogasteromorpha</taxon>
        <taxon>Diplogasteroidea</taxon>
        <taxon>Neodiplogasteridae</taxon>
        <taxon>Pristionchus</taxon>
    </lineage>
</organism>
<comment type="caution">
    <text evidence="3">The sequence shown here is derived from an EMBL/GenBank/DDBJ whole genome shotgun (WGS) entry which is preliminary data.</text>
</comment>
<dbReference type="PANTHER" id="PTHR11668">
    <property type="entry name" value="SERINE/THREONINE PROTEIN PHOSPHATASE"/>
    <property type="match status" value="1"/>
</dbReference>
<gene>
    <name evidence="3" type="ORF">PMAYCL1PPCAC_22552</name>
</gene>
<proteinExistence type="inferred from homology"/>
<sequence length="286" mass="32604">VFSGEPPMIEAKVPIVIIGDIHGQYIDLMRIFEMFREGDRPGYVTQRYVFLGDYVDRGRQSLEVVMLLFLLKFVYPGQFALLRGNHECRAINKAYGFFAEIKERFLNPRAQELFEMFNDVFCHLPLSCVVAGNILCMHGGISSKMKSRDHLLKIPKPLRDVATNEIATDLLWADPMVGLAKEIKNKVRGVSIYFGEETLEKVCADLDIKLVIRGHQMMMNGFNFFGHKLVTVFSAAAYYPDKVRYGYGSLVPYYQYQATVPCLPYPSAAKLFRGEHDVACEHDDGY</sequence>
<dbReference type="GO" id="GO:0005634">
    <property type="term" value="C:nucleus"/>
    <property type="evidence" value="ECO:0007669"/>
    <property type="project" value="TreeGrafter"/>
</dbReference>
<dbReference type="PRINTS" id="PR00114">
    <property type="entry name" value="STPHPHTASE"/>
</dbReference>
<dbReference type="SUPFAM" id="SSF56300">
    <property type="entry name" value="Metallo-dependent phosphatases"/>
    <property type="match status" value="1"/>
</dbReference>
<dbReference type="InterPro" id="IPR029052">
    <property type="entry name" value="Metallo-depent_PP-like"/>
</dbReference>
<feature type="domain" description="Serine/threonine specific protein phosphatases" evidence="2">
    <location>
        <begin position="82"/>
        <end position="87"/>
    </location>
</feature>
<name>A0AAN5CYG6_9BILA</name>
<reference evidence="4" key="1">
    <citation type="submission" date="2022-10" db="EMBL/GenBank/DDBJ databases">
        <title>Genome assembly of Pristionchus species.</title>
        <authorList>
            <person name="Yoshida K."/>
            <person name="Sommer R.J."/>
        </authorList>
    </citation>
    <scope>NUCLEOTIDE SEQUENCE [LARGE SCALE GENOMIC DNA]</scope>
    <source>
        <strain evidence="4">RS5460</strain>
    </source>
</reference>
<dbReference type="Pfam" id="PF00149">
    <property type="entry name" value="Metallophos"/>
    <property type="match status" value="1"/>
</dbReference>
<evidence type="ECO:0000313" key="4">
    <source>
        <dbReference type="Proteomes" id="UP001328107"/>
    </source>
</evidence>
<dbReference type="Proteomes" id="UP001328107">
    <property type="component" value="Unassembled WGS sequence"/>
</dbReference>
<dbReference type="GO" id="GO:0004722">
    <property type="term" value="F:protein serine/threonine phosphatase activity"/>
    <property type="evidence" value="ECO:0007669"/>
    <property type="project" value="UniProtKB-EC"/>
</dbReference>
<dbReference type="CDD" id="cd00144">
    <property type="entry name" value="MPP_PPP_family"/>
    <property type="match status" value="1"/>
</dbReference>
<evidence type="ECO:0000313" key="3">
    <source>
        <dbReference type="EMBL" id="GMR52357.1"/>
    </source>
</evidence>
<keyword evidence="4" id="KW-1185">Reference proteome</keyword>
<feature type="non-terminal residue" evidence="3">
    <location>
        <position position="286"/>
    </location>
</feature>
<feature type="non-terminal residue" evidence="3">
    <location>
        <position position="1"/>
    </location>
</feature>
<dbReference type="AlphaFoldDB" id="A0AAN5CYG6"/>
<dbReference type="EMBL" id="BTRK01000005">
    <property type="protein sequence ID" value="GMR52357.1"/>
    <property type="molecule type" value="Genomic_DNA"/>
</dbReference>
<evidence type="ECO:0000259" key="2">
    <source>
        <dbReference type="PROSITE" id="PS00125"/>
    </source>
</evidence>
<dbReference type="InterPro" id="IPR006186">
    <property type="entry name" value="Ser/Thr-sp_prot-phosphatase"/>
</dbReference>
<dbReference type="PROSITE" id="PS00125">
    <property type="entry name" value="SER_THR_PHOSPHATASE"/>
    <property type="match status" value="1"/>
</dbReference>
<dbReference type="GO" id="GO:0005737">
    <property type="term" value="C:cytoplasm"/>
    <property type="evidence" value="ECO:0007669"/>
    <property type="project" value="TreeGrafter"/>
</dbReference>
<dbReference type="InterPro" id="IPR050341">
    <property type="entry name" value="PP1_catalytic_subunit"/>
</dbReference>
<evidence type="ECO:0000256" key="1">
    <source>
        <dbReference type="RuleBase" id="RU004273"/>
    </source>
</evidence>
<dbReference type="SMART" id="SM00156">
    <property type="entry name" value="PP2Ac"/>
    <property type="match status" value="1"/>
</dbReference>
<comment type="catalytic activity">
    <reaction evidence="1">
        <text>O-phospho-L-threonyl-[protein] + H2O = L-threonyl-[protein] + phosphate</text>
        <dbReference type="Rhea" id="RHEA:47004"/>
        <dbReference type="Rhea" id="RHEA-COMP:11060"/>
        <dbReference type="Rhea" id="RHEA-COMP:11605"/>
        <dbReference type="ChEBI" id="CHEBI:15377"/>
        <dbReference type="ChEBI" id="CHEBI:30013"/>
        <dbReference type="ChEBI" id="CHEBI:43474"/>
        <dbReference type="ChEBI" id="CHEBI:61977"/>
        <dbReference type="EC" id="3.1.3.16"/>
    </reaction>
</comment>
<dbReference type="InterPro" id="IPR004843">
    <property type="entry name" value="Calcineurin-like_PHP"/>
</dbReference>
<protein>
    <recommendedName>
        <fullName evidence="1">Serine/threonine-protein phosphatase</fullName>
        <ecNumber evidence="1">3.1.3.16</ecNumber>
    </recommendedName>
</protein>
<dbReference type="Gene3D" id="3.60.21.10">
    <property type="match status" value="1"/>
</dbReference>
<dbReference type="PANTHER" id="PTHR11668:SF491">
    <property type="entry name" value="SERINE_THREONINE-PROTEIN PHOSPHATASE"/>
    <property type="match status" value="1"/>
</dbReference>
<keyword evidence="1" id="KW-0378">Hydrolase</keyword>